<dbReference type="GO" id="GO:0022857">
    <property type="term" value="F:transmembrane transporter activity"/>
    <property type="evidence" value="ECO:0007669"/>
    <property type="project" value="InterPro"/>
</dbReference>
<dbReference type="PANTHER" id="PTHR30558">
    <property type="entry name" value="EXBD MEMBRANE COMPONENT OF PMF-DRIVEN MACROMOLECULE IMPORT SYSTEM"/>
    <property type="match status" value="1"/>
</dbReference>
<protein>
    <submittedName>
        <fullName evidence="9">Biopolymer transporter ExbD</fullName>
    </submittedName>
</protein>
<keyword evidence="10" id="KW-1185">Reference proteome</keyword>
<keyword evidence="4 7" id="KW-0812">Transmembrane</keyword>
<dbReference type="Pfam" id="PF02472">
    <property type="entry name" value="ExbD"/>
    <property type="match status" value="1"/>
</dbReference>
<evidence type="ECO:0000256" key="3">
    <source>
        <dbReference type="ARBA" id="ARBA00022475"/>
    </source>
</evidence>
<sequence length="136" mass="14814">MRIRRKHNAIEPEVDMTPMLDIVFIMLIFFIVTTSFVKESGITLSRPSPNQTTNPIDDPKQPIVLEIGSQNTITLAGRIIDQDSIRANVEAERARKPSAPVVVRAHESATTGVVIRAVDQSKLAGASQVTVVKPGS</sequence>
<dbReference type="EMBL" id="VIKS01000007">
    <property type="protein sequence ID" value="TQV87620.1"/>
    <property type="molecule type" value="Genomic_DNA"/>
</dbReference>
<dbReference type="InterPro" id="IPR003400">
    <property type="entry name" value="ExbD"/>
</dbReference>
<evidence type="ECO:0000256" key="2">
    <source>
        <dbReference type="ARBA" id="ARBA00005811"/>
    </source>
</evidence>
<keyword evidence="3" id="KW-1003">Cell membrane</keyword>
<reference evidence="9 10" key="1">
    <citation type="submission" date="2019-07" db="EMBL/GenBank/DDBJ databases">
        <title>Draft genome for Aliikangiella sp. M105.</title>
        <authorList>
            <person name="Wang G."/>
        </authorList>
    </citation>
    <scope>NUCLEOTIDE SEQUENCE [LARGE SCALE GENOMIC DNA]</scope>
    <source>
        <strain evidence="9 10">M105</strain>
    </source>
</reference>
<dbReference type="AlphaFoldDB" id="A0A545UDS6"/>
<keyword evidence="5 8" id="KW-1133">Transmembrane helix</keyword>
<dbReference type="PANTHER" id="PTHR30558:SF13">
    <property type="entry name" value="BIOPOLYMER TRANSPORT PROTEIN EXBD2"/>
    <property type="match status" value="1"/>
</dbReference>
<organism evidence="9 10">
    <name type="scientific">Aliikangiella coralliicola</name>
    <dbReference type="NCBI Taxonomy" id="2592383"/>
    <lineage>
        <taxon>Bacteria</taxon>
        <taxon>Pseudomonadati</taxon>
        <taxon>Pseudomonadota</taxon>
        <taxon>Gammaproteobacteria</taxon>
        <taxon>Oceanospirillales</taxon>
        <taxon>Pleioneaceae</taxon>
        <taxon>Aliikangiella</taxon>
    </lineage>
</organism>
<comment type="caution">
    <text evidence="9">The sequence shown here is derived from an EMBL/GenBank/DDBJ whole genome shotgun (WGS) entry which is preliminary data.</text>
</comment>
<keyword evidence="7" id="KW-0813">Transport</keyword>
<feature type="transmembrane region" description="Helical" evidence="8">
    <location>
        <begin position="20"/>
        <end position="37"/>
    </location>
</feature>
<evidence type="ECO:0000256" key="4">
    <source>
        <dbReference type="ARBA" id="ARBA00022692"/>
    </source>
</evidence>
<evidence type="ECO:0000313" key="10">
    <source>
        <dbReference type="Proteomes" id="UP000315439"/>
    </source>
</evidence>
<accession>A0A545UDS6</accession>
<proteinExistence type="inferred from homology"/>
<evidence type="ECO:0000313" key="9">
    <source>
        <dbReference type="EMBL" id="TQV87620.1"/>
    </source>
</evidence>
<dbReference type="Gene3D" id="3.30.420.270">
    <property type="match status" value="1"/>
</dbReference>
<evidence type="ECO:0000256" key="7">
    <source>
        <dbReference type="RuleBase" id="RU003879"/>
    </source>
</evidence>
<name>A0A545UDS6_9GAMM</name>
<dbReference type="RefSeq" id="WP_142893798.1">
    <property type="nucleotide sequence ID" value="NZ_ML660164.1"/>
</dbReference>
<evidence type="ECO:0000256" key="8">
    <source>
        <dbReference type="SAM" id="Phobius"/>
    </source>
</evidence>
<keyword evidence="7" id="KW-0653">Protein transport</keyword>
<dbReference type="Proteomes" id="UP000315439">
    <property type="component" value="Unassembled WGS sequence"/>
</dbReference>
<dbReference type="GO" id="GO:0015031">
    <property type="term" value="P:protein transport"/>
    <property type="evidence" value="ECO:0007669"/>
    <property type="project" value="UniProtKB-KW"/>
</dbReference>
<evidence type="ECO:0000256" key="6">
    <source>
        <dbReference type="ARBA" id="ARBA00023136"/>
    </source>
</evidence>
<comment type="similarity">
    <text evidence="2 7">Belongs to the ExbD/TolR family.</text>
</comment>
<dbReference type="OrthoDB" id="9793581at2"/>
<evidence type="ECO:0000256" key="1">
    <source>
        <dbReference type="ARBA" id="ARBA00004162"/>
    </source>
</evidence>
<evidence type="ECO:0000256" key="5">
    <source>
        <dbReference type="ARBA" id="ARBA00022989"/>
    </source>
</evidence>
<keyword evidence="6 8" id="KW-0472">Membrane</keyword>
<dbReference type="GO" id="GO:0005886">
    <property type="term" value="C:plasma membrane"/>
    <property type="evidence" value="ECO:0007669"/>
    <property type="project" value="UniProtKB-SubCell"/>
</dbReference>
<comment type="subcellular location">
    <subcellularLocation>
        <location evidence="1">Cell membrane</location>
        <topology evidence="1">Single-pass membrane protein</topology>
    </subcellularLocation>
    <subcellularLocation>
        <location evidence="7">Cell membrane</location>
        <topology evidence="7">Single-pass type II membrane protein</topology>
    </subcellularLocation>
</comment>
<gene>
    <name evidence="9" type="ORF">FLL46_12175</name>
</gene>